<sequence length="76" mass="8494">MAVNDMLDLWFISVFNPFSAKIVNTQRMPPQDVVGQDRAAADLSDEKILKNKPKGSFFVNSCLFSRNVVLAISLFS</sequence>
<dbReference type="Proteomes" id="UP000024635">
    <property type="component" value="Unassembled WGS sequence"/>
</dbReference>
<accession>A0A016W279</accession>
<evidence type="ECO:0000313" key="2">
    <source>
        <dbReference type="Proteomes" id="UP000024635"/>
    </source>
</evidence>
<gene>
    <name evidence="1" type="primary">Acey_s0002.g971</name>
    <name evidence="1" type="ORF">Y032_0002g971</name>
</gene>
<dbReference type="EMBL" id="JARK01001338">
    <property type="protein sequence ID" value="EYC33760.1"/>
    <property type="molecule type" value="Genomic_DNA"/>
</dbReference>
<reference evidence="2" key="1">
    <citation type="journal article" date="2015" name="Nat. Genet.">
        <title>The genome and transcriptome of the zoonotic hookworm Ancylostoma ceylanicum identify infection-specific gene families.</title>
        <authorList>
            <person name="Schwarz E.M."/>
            <person name="Hu Y."/>
            <person name="Antoshechkin I."/>
            <person name="Miller M.M."/>
            <person name="Sternberg P.W."/>
            <person name="Aroian R.V."/>
        </authorList>
    </citation>
    <scope>NUCLEOTIDE SEQUENCE</scope>
    <source>
        <strain evidence="2">HY135</strain>
    </source>
</reference>
<evidence type="ECO:0000313" key="1">
    <source>
        <dbReference type="EMBL" id="EYC33760.1"/>
    </source>
</evidence>
<dbReference type="AlphaFoldDB" id="A0A016W279"/>
<keyword evidence="2" id="KW-1185">Reference proteome</keyword>
<organism evidence="1 2">
    <name type="scientific">Ancylostoma ceylanicum</name>
    <dbReference type="NCBI Taxonomy" id="53326"/>
    <lineage>
        <taxon>Eukaryota</taxon>
        <taxon>Metazoa</taxon>
        <taxon>Ecdysozoa</taxon>
        <taxon>Nematoda</taxon>
        <taxon>Chromadorea</taxon>
        <taxon>Rhabditida</taxon>
        <taxon>Rhabditina</taxon>
        <taxon>Rhabditomorpha</taxon>
        <taxon>Strongyloidea</taxon>
        <taxon>Ancylostomatidae</taxon>
        <taxon>Ancylostomatinae</taxon>
        <taxon>Ancylostoma</taxon>
    </lineage>
</organism>
<protein>
    <submittedName>
        <fullName evidence="1">Uncharacterized protein</fullName>
    </submittedName>
</protein>
<proteinExistence type="predicted"/>
<comment type="caution">
    <text evidence="1">The sequence shown here is derived from an EMBL/GenBank/DDBJ whole genome shotgun (WGS) entry which is preliminary data.</text>
</comment>
<name>A0A016W279_9BILA</name>